<dbReference type="Proteomes" id="UP001500920">
    <property type="component" value="Unassembled WGS sequence"/>
</dbReference>
<organism evidence="2 3">
    <name type="scientific">Salinicoccus jeotgali</name>
    <dbReference type="NCBI Taxonomy" id="381634"/>
    <lineage>
        <taxon>Bacteria</taxon>
        <taxon>Bacillati</taxon>
        <taxon>Bacillota</taxon>
        <taxon>Bacilli</taxon>
        <taxon>Bacillales</taxon>
        <taxon>Staphylococcaceae</taxon>
        <taxon>Salinicoccus</taxon>
    </lineage>
</organism>
<dbReference type="EMBL" id="BAABCK010000021">
    <property type="protein sequence ID" value="GAA3723138.1"/>
    <property type="molecule type" value="Genomic_DNA"/>
</dbReference>
<reference evidence="3" key="1">
    <citation type="journal article" date="2019" name="Int. J. Syst. Evol. Microbiol.">
        <title>The Global Catalogue of Microorganisms (GCM) 10K type strain sequencing project: providing services to taxonomists for standard genome sequencing and annotation.</title>
        <authorList>
            <consortium name="The Broad Institute Genomics Platform"/>
            <consortium name="The Broad Institute Genome Sequencing Center for Infectious Disease"/>
            <person name="Wu L."/>
            <person name="Ma J."/>
        </authorList>
    </citation>
    <scope>NUCLEOTIDE SEQUENCE [LARGE SCALE GENOMIC DNA]</scope>
    <source>
        <strain evidence="3">JCM 16981</strain>
    </source>
</reference>
<name>A0ABP7ESG0_9STAP</name>
<gene>
    <name evidence="2" type="ORF">GCM10022378_11550</name>
</gene>
<evidence type="ECO:0000256" key="1">
    <source>
        <dbReference type="SAM" id="Phobius"/>
    </source>
</evidence>
<keyword evidence="1" id="KW-1133">Transmembrane helix</keyword>
<comment type="caution">
    <text evidence="2">The sequence shown here is derived from an EMBL/GenBank/DDBJ whole genome shotgun (WGS) entry which is preliminary data.</text>
</comment>
<evidence type="ECO:0000313" key="2">
    <source>
        <dbReference type="EMBL" id="GAA3723138.1"/>
    </source>
</evidence>
<keyword evidence="3" id="KW-1185">Reference proteome</keyword>
<evidence type="ECO:0000313" key="3">
    <source>
        <dbReference type="Proteomes" id="UP001500920"/>
    </source>
</evidence>
<sequence>MGSVKGLNIAIFAFFGLTSILFSIAHFGTEDPVRGTAYAVFTVLSILLTIREIKLWKKERNSRRF</sequence>
<keyword evidence="1" id="KW-0812">Transmembrane</keyword>
<proteinExistence type="predicted"/>
<feature type="transmembrane region" description="Helical" evidence="1">
    <location>
        <begin position="35"/>
        <end position="53"/>
    </location>
</feature>
<dbReference type="RefSeq" id="WP_344702326.1">
    <property type="nucleotide sequence ID" value="NZ_BAABCK010000021.1"/>
</dbReference>
<protein>
    <submittedName>
        <fullName evidence="2">Uncharacterized protein</fullName>
    </submittedName>
</protein>
<keyword evidence="1" id="KW-0472">Membrane</keyword>
<feature type="transmembrane region" description="Helical" evidence="1">
    <location>
        <begin position="7"/>
        <end position="29"/>
    </location>
</feature>
<accession>A0ABP7ESG0</accession>